<dbReference type="RefSeq" id="WP_208393654.1">
    <property type="nucleotide sequence ID" value="NZ_BAAADD010000004.1"/>
</dbReference>
<feature type="domain" description="AMP-dependent synthetase/ligase" evidence="2">
    <location>
        <begin position="39"/>
        <end position="409"/>
    </location>
</feature>
<dbReference type="Gene3D" id="3.30.300.30">
    <property type="match status" value="1"/>
</dbReference>
<dbReference type="Pfam" id="PF00501">
    <property type="entry name" value="AMP-binding"/>
    <property type="match status" value="1"/>
</dbReference>
<dbReference type="EMBL" id="BAAADD010000004">
    <property type="protein sequence ID" value="GAA0568835.1"/>
    <property type="molecule type" value="Genomic_DNA"/>
</dbReference>
<organism evidence="3 4">
    <name type="scientific">Rhizomicrobium electricum</name>
    <dbReference type="NCBI Taxonomy" id="480070"/>
    <lineage>
        <taxon>Bacteria</taxon>
        <taxon>Pseudomonadati</taxon>
        <taxon>Pseudomonadota</taxon>
        <taxon>Alphaproteobacteria</taxon>
        <taxon>Micropepsales</taxon>
        <taxon>Micropepsaceae</taxon>
        <taxon>Rhizomicrobium</taxon>
    </lineage>
</organism>
<dbReference type="InterPro" id="IPR042099">
    <property type="entry name" value="ANL_N_sf"/>
</dbReference>
<dbReference type="PROSITE" id="PS00455">
    <property type="entry name" value="AMP_BINDING"/>
    <property type="match status" value="1"/>
</dbReference>
<reference evidence="3 4" key="1">
    <citation type="journal article" date="2019" name="Int. J. Syst. Evol. Microbiol.">
        <title>The Global Catalogue of Microorganisms (GCM) 10K type strain sequencing project: providing services to taxonomists for standard genome sequencing and annotation.</title>
        <authorList>
            <consortium name="The Broad Institute Genomics Platform"/>
            <consortium name="The Broad Institute Genome Sequencing Center for Infectious Disease"/>
            <person name="Wu L."/>
            <person name="Ma J."/>
        </authorList>
    </citation>
    <scope>NUCLEOTIDE SEQUENCE [LARGE SCALE GENOMIC DNA]</scope>
    <source>
        <strain evidence="3 4">JCM 15089</strain>
    </source>
</reference>
<sequence length="554" mass="59346">MGERLVTGSVTAVTGKAMSPDDLQNGRKTLFQALVDARARFGGSRPAVVDIDDKVATYDTLLMGSLALGHALKKGTKAGEAVGIMLPTSLGAVIALFALSAFGRVPTMLNFSTGVAAVLNALRIAKVKRVVTSRKFVDLAKLDDMIAQISAKAEIIYLEDVKDHLSVLDKSAAAVGKFAPDFITRGTASHFAANAWAKLTRNQPDYDRPAVILFTSGTEGEPKGVALSHFNILINIEQARTHVALYPEDIMFNALPMFHCFGLNTGAILPIMVGFKTILHPTPLQPKEISRRIRQTGATILISTDTFLSQYARAGDEGDLAGMRIVACGAERVRDETRQLLRHKSAVDILEGYGVTEAAPLAAINQPGINHSGTIGHILPGMEARLEPVEGIPNAGRMFIRGPNVMLGYIRPDKPGEIQPPKNGWHDTGDVVHIDDDGFISIKGRLKRFAKIGGEAVSLAVVENIASALWPEFCHAAISMPDGRKGEHIVLLTTNPDADRVDLVGWAQNHGVPELAVPKRILHVEAIPVLGTGKIDYPTVEKIARAGTAALPPA</sequence>
<evidence type="ECO:0000313" key="3">
    <source>
        <dbReference type="EMBL" id="GAA0568835.1"/>
    </source>
</evidence>
<dbReference type="PANTHER" id="PTHR43767:SF1">
    <property type="entry name" value="NONRIBOSOMAL PEPTIDE SYNTHASE PES1 (EUROFUNG)-RELATED"/>
    <property type="match status" value="1"/>
</dbReference>
<proteinExistence type="predicted"/>
<dbReference type="InterPro" id="IPR050237">
    <property type="entry name" value="ATP-dep_AMP-bd_enzyme"/>
</dbReference>
<evidence type="ECO:0000313" key="4">
    <source>
        <dbReference type="Proteomes" id="UP001499951"/>
    </source>
</evidence>
<evidence type="ECO:0000259" key="2">
    <source>
        <dbReference type="Pfam" id="PF00501"/>
    </source>
</evidence>
<accession>A0ABN1EL45</accession>
<dbReference type="Gene3D" id="3.40.50.12780">
    <property type="entry name" value="N-terminal domain of ligase-like"/>
    <property type="match status" value="1"/>
</dbReference>
<gene>
    <name evidence="3" type="ORF">GCM10008942_16830</name>
</gene>
<name>A0ABN1EL45_9PROT</name>
<dbReference type="Proteomes" id="UP001499951">
    <property type="component" value="Unassembled WGS sequence"/>
</dbReference>
<protein>
    <submittedName>
        <fullName evidence="3">AMP-binding protein</fullName>
    </submittedName>
</protein>
<keyword evidence="1" id="KW-1133">Transmembrane helix</keyword>
<feature type="transmembrane region" description="Helical" evidence="1">
    <location>
        <begin position="81"/>
        <end position="102"/>
    </location>
</feature>
<dbReference type="PANTHER" id="PTHR43767">
    <property type="entry name" value="LONG-CHAIN-FATTY-ACID--COA LIGASE"/>
    <property type="match status" value="1"/>
</dbReference>
<dbReference type="InterPro" id="IPR045851">
    <property type="entry name" value="AMP-bd_C_sf"/>
</dbReference>
<evidence type="ECO:0000256" key="1">
    <source>
        <dbReference type="SAM" id="Phobius"/>
    </source>
</evidence>
<comment type="caution">
    <text evidence="3">The sequence shown here is derived from an EMBL/GenBank/DDBJ whole genome shotgun (WGS) entry which is preliminary data.</text>
</comment>
<dbReference type="SUPFAM" id="SSF56801">
    <property type="entry name" value="Acetyl-CoA synthetase-like"/>
    <property type="match status" value="1"/>
</dbReference>
<keyword evidence="4" id="KW-1185">Reference proteome</keyword>
<keyword evidence="1" id="KW-0472">Membrane</keyword>
<keyword evidence="1" id="KW-0812">Transmembrane</keyword>
<dbReference type="InterPro" id="IPR020845">
    <property type="entry name" value="AMP-binding_CS"/>
</dbReference>
<dbReference type="InterPro" id="IPR000873">
    <property type="entry name" value="AMP-dep_synth/lig_dom"/>
</dbReference>